<proteinExistence type="predicted"/>
<protein>
    <submittedName>
        <fullName evidence="1">Uncharacterized protein</fullName>
    </submittedName>
</protein>
<comment type="caution">
    <text evidence="1">The sequence shown here is derived from an EMBL/GenBank/DDBJ whole genome shotgun (WGS) entry which is preliminary data.</text>
</comment>
<reference evidence="2" key="1">
    <citation type="journal article" date="2019" name="Int. J. Syst. Evol. Microbiol.">
        <title>The Global Catalogue of Microorganisms (GCM) 10K type strain sequencing project: providing services to taxonomists for standard genome sequencing and annotation.</title>
        <authorList>
            <consortium name="The Broad Institute Genomics Platform"/>
            <consortium name="The Broad Institute Genome Sequencing Center for Infectious Disease"/>
            <person name="Wu L."/>
            <person name="Ma J."/>
        </authorList>
    </citation>
    <scope>NUCLEOTIDE SEQUENCE [LARGE SCALE GENOMIC DNA]</scope>
    <source>
        <strain evidence="2">CGMCC 1.12286</strain>
    </source>
</reference>
<name>A0ABW4JJ70_9BACL</name>
<dbReference type="Proteomes" id="UP001597079">
    <property type="component" value="Unassembled WGS sequence"/>
</dbReference>
<evidence type="ECO:0000313" key="2">
    <source>
        <dbReference type="Proteomes" id="UP001597079"/>
    </source>
</evidence>
<dbReference type="EMBL" id="JBHUCX010000043">
    <property type="protein sequence ID" value="MFD1676039.1"/>
    <property type="molecule type" value="Genomic_DNA"/>
</dbReference>
<evidence type="ECO:0000313" key="1">
    <source>
        <dbReference type="EMBL" id="MFD1676039.1"/>
    </source>
</evidence>
<keyword evidence="2" id="KW-1185">Reference proteome</keyword>
<gene>
    <name evidence="1" type="ORF">ACFSB2_15145</name>
</gene>
<sequence>MSCSKCIHYFNGEEGEHVCGQSMIVSNLKSFPFTRVPSQCKSVFDVNPMALPTADRYWSLLSNLCGNACDRCDVESQPEGRNGCSTETCDAFRYLIGRTDLTDDELTAPRIREILQNMRLMYKTNEAGKQEFKMAQWETCSLCQGKDSILPNGDYFDICHKCLGKGETKVGTNENVVYFSKKVKAI</sequence>
<dbReference type="RefSeq" id="WP_377943932.1">
    <property type="nucleotide sequence ID" value="NZ_JBHUCX010000043.1"/>
</dbReference>
<accession>A0ABW4JJ70</accession>
<organism evidence="1 2">
    <name type="scientific">Alicyclobacillus fodiniaquatilis</name>
    <dbReference type="NCBI Taxonomy" id="1661150"/>
    <lineage>
        <taxon>Bacteria</taxon>
        <taxon>Bacillati</taxon>
        <taxon>Bacillota</taxon>
        <taxon>Bacilli</taxon>
        <taxon>Bacillales</taxon>
        <taxon>Alicyclobacillaceae</taxon>
        <taxon>Alicyclobacillus</taxon>
    </lineage>
</organism>